<evidence type="ECO:0000313" key="3">
    <source>
        <dbReference type="Proteomes" id="UP000324058"/>
    </source>
</evidence>
<evidence type="ECO:0000256" key="1">
    <source>
        <dbReference type="SAM" id="MobiDB-lite"/>
    </source>
</evidence>
<dbReference type="AlphaFoldDB" id="A0A5S4TD55"/>
<feature type="region of interest" description="Disordered" evidence="1">
    <location>
        <begin position="1"/>
        <end position="20"/>
    </location>
</feature>
<protein>
    <submittedName>
        <fullName evidence="2">Mercury(II) reductase</fullName>
    </submittedName>
</protein>
<dbReference type="Proteomes" id="UP000324058">
    <property type="component" value="Unassembled WGS sequence"/>
</dbReference>
<organism evidence="2 3">
    <name type="scientific">Streptococcus pyogenes</name>
    <dbReference type="NCBI Taxonomy" id="1314"/>
    <lineage>
        <taxon>Bacteria</taxon>
        <taxon>Bacillati</taxon>
        <taxon>Bacillota</taxon>
        <taxon>Bacilli</taxon>
        <taxon>Lactobacillales</taxon>
        <taxon>Streptococcaceae</taxon>
        <taxon>Streptococcus</taxon>
    </lineage>
</organism>
<evidence type="ECO:0000313" key="2">
    <source>
        <dbReference type="EMBL" id="TYK92513.1"/>
    </source>
</evidence>
<dbReference type="EMBL" id="SJLL01000470">
    <property type="protein sequence ID" value="TYK92513.1"/>
    <property type="molecule type" value="Genomic_DNA"/>
</dbReference>
<feature type="non-terminal residue" evidence="2">
    <location>
        <position position="83"/>
    </location>
</feature>
<comment type="caution">
    <text evidence="2">The sequence shown here is derived from an EMBL/GenBank/DDBJ whole genome shotgun (WGS) entry which is preliminary data.</text>
</comment>
<gene>
    <name evidence="2" type="ORF">E0F66_12305</name>
</gene>
<proteinExistence type="predicted"/>
<sequence length="83" mass="8939">MNDCCASSSQSKLAASTSTTLPSYTVRPGVTFPDWSVVKSPAVKDALQAMVGSDHVLDRWSGYDSATDRVRVALLQLYAEDGR</sequence>
<accession>A0A5S4TD55</accession>
<reference evidence="2 3" key="1">
    <citation type="submission" date="2019-02" db="EMBL/GenBank/DDBJ databases">
        <title>Novel genomic isolates of S. pyogenes and S. dysgalactiae subsp. equisimilis associated to necrotising fasciitis (NSTI).</title>
        <authorList>
            <person name="Barrantes I."/>
        </authorList>
    </citation>
    <scope>NUCLEOTIDE SEQUENCE [LARGE SCALE GENOMIC DNA]</scope>
    <source>
        <strain evidence="2 3">SPY2028</strain>
    </source>
</reference>
<name>A0A5S4TD55_STRPY</name>